<evidence type="ECO:0000313" key="2">
    <source>
        <dbReference type="Proteomes" id="UP000698800"/>
    </source>
</evidence>
<dbReference type="OrthoDB" id="3508621at2759"/>
<dbReference type="Proteomes" id="UP000698800">
    <property type="component" value="Unassembled WGS sequence"/>
</dbReference>
<proteinExistence type="predicted"/>
<dbReference type="AlphaFoldDB" id="A0A9P8I693"/>
<reference evidence="1" key="1">
    <citation type="submission" date="2021-03" db="EMBL/GenBank/DDBJ databases">
        <title>Comparative genomics and phylogenomic investigation of the class Geoglossomycetes provide insights into ecological specialization and systematics.</title>
        <authorList>
            <person name="Melie T."/>
            <person name="Pirro S."/>
            <person name="Miller A.N."/>
            <person name="Quandt A."/>
        </authorList>
    </citation>
    <scope>NUCLEOTIDE SEQUENCE</scope>
    <source>
        <strain evidence="1">GBOQ0MN5Z8</strain>
    </source>
</reference>
<gene>
    <name evidence="1" type="ORF">FGG08_003844</name>
</gene>
<name>A0A9P8I693_9PEZI</name>
<comment type="caution">
    <text evidence="1">The sequence shown here is derived from an EMBL/GenBank/DDBJ whole genome shotgun (WGS) entry which is preliminary data.</text>
</comment>
<organism evidence="1 2">
    <name type="scientific">Glutinoglossum americanum</name>
    <dbReference type="NCBI Taxonomy" id="1670608"/>
    <lineage>
        <taxon>Eukaryota</taxon>
        <taxon>Fungi</taxon>
        <taxon>Dikarya</taxon>
        <taxon>Ascomycota</taxon>
        <taxon>Pezizomycotina</taxon>
        <taxon>Geoglossomycetes</taxon>
        <taxon>Geoglossales</taxon>
        <taxon>Geoglossaceae</taxon>
        <taxon>Glutinoglossum</taxon>
    </lineage>
</organism>
<sequence>MLPPRNPAEFAQEVEAARQANKYVQLSRLHTLLYWFPESVLTFRALLVRVRAKEPPALLQQHAWKARCAVQGSRDVRRLVAILDEDYLRWSEDKVLEEGGRFGPFVVRLARMMVIELRHREALMNGDRRRLENNWEEFQPRVKAVIHEFLVALGDLRGQKPDRLHLTPVRDQLFVYLPAAPRDSPFQSTENHGSFFHSPVRRGARDGPHVSHCSITVTTNRTIEDGRIVKLDRTYAEEFSLLYGTICRLEERRRVVARRVERGEEEDGPSPWSSDSNHFVPLISVSFNRVYILIAEYDAAYWKFLATGNETRETFLGVKEYGPFDLSDADDVQALIIFVLAMIDALEDLWQIGTWN</sequence>
<dbReference type="EMBL" id="JAGHQL010000071">
    <property type="protein sequence ID" value="KAH0541681.1"/>
    <property type="molecule type" value="Genomic_DNA"/>
</dbReference>
<accession>A0A9P8I693</accession>
<keyword evidence="2" id="KW-1185">Reference proteome</keyword>
<evidence type="ECO:0000313" key="1">
    <source>
        <dbReference type="EMBL" id="KAH0541681.1"/>
    </source>
</evidence>
<protein>
    <submittedName>
        <fullName evidence="1">Uncharacterized protein</fullName>
    </submittedName>
</protein>